<dbReference type="EMBL" id="GG662856">
    <property type="protein sequence ID" value="EAR86972.2"/>
    <property type="molecule type" value="Genomic_DNA"/>
</dbReference>
<reference evidence="3" key="1">
    <citation type="journal article" date="2006" name="PLoS Biol.">
        <title>Macronuclear genome sequence of the ciliate Tetrahymena thermophila, a model eukaryote.</title>
        <authorList>
            <person name="Eisen J.A."/>
            <person name="Coyne R.S."/>
            <person name="Wu M."/>
            <person name="Wu D."/>
            <person name="Thiagarajan M."/>
            <person name="Wortman J.R."/>
            <person name="Badger J.H."/>
            <person name="Ren Q."/>
            <person name="Amedeo P."/>
            <person name="Jones K.M."/>
            <person name="Tallon L.J."/>
            <person name="Delcher A.L."/>
            <person name="Salzberg S.L."/>
            <person name="Silva J.C."/>
            <person name="Haas B.J."/>
            <person name="Majoros W.H."/>
            <person name="Farzad M."/>
            <person name="Carlton J.M."/>
            <person name="Smith R.K. Jr."/>
            <person name="Garg J."/>
            <person name="Pearlman R.E."/>
            <person name="Karrer K.M."/>
            <person name="Sun L."/>
            <person name="Manning G."/>
            <person name="Elde N.C."/>
            <person name="Turkewitz A.P."/>
            <person name="Asai D.J."/>
            <person name="Wilkes D.E."/>
            <person name="Wang Y."/>
            <person name="Cai H."/>
            <person name="Collins K."/>
            <person name="Stewart B.A."/>
            <person name="Lee S.R."/>
            <person name="Wilamowska K."/>
            <person name="Weinberg Z."/>
            <person name="Ruzzo W.L."/>
            <person name="Wloga D."/>
            <person name="Gaertig J."/>
            <person name="Frankel J."/>
            <person name="Tsao C.-C."/>
            <person name="Gorovsky M.A."/>
            <person name="Keeling P.J."/>
            <person name="Waller R.F."/>
            <person name="Patron N.J."/>
            <person name="Cherry J.M."/>
            <person name="Stover N.A."/>
            <person name="Krieger C.J."/>
            <person name="del Toro C."/>
            <person name="Ryder H.F."/>
            <person name="Williamson S.C."/>
            <person name="Barbeau R.A."/>
            <person name="Hamilton E.P."/>
            <person name="Orias E."/>
        </authorList>
    </citation>
    <scope>NUCLEOTIDE SEQUENCE [LARGE SCALE GENOMIC DNA]</scope>
    <source>
        <strain evidence="3">SB210</strain>
    </source>
</reference>
<keyword evidence="3" id="KW-1185">Reference proteome</keyword>
<accession>Q22P39</accession>
<feature type="transmembrane region" description="Helical" evidence="1">
    <location>
        <begin position="1086"/>
        <end position="1108"/>
    </location>
</feature>
<dbReference type="KEGG" id="tet:TTHERM_00414520"/>
<organism evidence="2 3">
    <name type="scientific">Tetrahymena thermophila (strain SB210)</name>
    <dbReference type="NCBI Taxonomy" id="312017"/>
    <lineage>
        <taxon>Eukaryota</taxon>
        <taxon>Sar</taxon>
        <taxon>Alveolata</taxon>
        <taxon>Ciliophora</taxon>
        <taxon>Intramacronucleata</taxon>
        <taxon>Oligohymenophorea</taxon>
        <taxon>Hymenostomatida</taxon>
        <taxon>Tetrahymenina</taxon>
        <taxon>Tetrahymenidae</taxon>
        <taxon>Tetrahymena</taxon>
    </lineage>
</organism>
<protein>
    <submittedName>
        <fullName evidence="2">Transmembrane protein, putative</fullName>
    </submittedName>
</protein>
<dbReference type="GeneID" id="7834983"/>
<feature type="transmembrane region" description="Helical" evidence="1">
    <location>
        <begin position="883"/>
        <end position="904"/>
    </location>
</feature>
<name>Q22P39_TETTS</name>
<keyword evidence="1" id="KW-1133">Transmembrane helix</keyword>
<dbReference type="PANTHER" id="PTHR31600">
    <property type="entry name" value="TINY MACROCYSTS PROTEIN B-RELATED"/>
    <property type="match status" value="1"/>
</dbReference>
<gene>
    <name evidence="2" type="ORF">TTHERM_00414520</name>
</gene>
<dbReference type="PANTHER" id="PTHR31600:SF2">
    <property type="entry name" value="GAMETE ENRICHED GENE 10 PROTEIN-RELATED"/>
    <property type="match status" value="1"/>
</dbReference>
<dbReference type="Proteomes" id="UP000009168">
    <property type="component" value="Unassembled WGS sequence"/>
</dbReference>
<proteinExistence type="predicted"/>
<dbReference type="RefSeq" id="XP_001007217.2">
    <property type="nucleotide sequence ID" value="XM_001007217.2"/>
</dbReference>
<feature type="transmembrane region" description="Helical" evidence="1">
    <location>
        <begin position="1425"/>
        <end position="1447"/>
    </location>
</feature>
<sequence>MKSKKDNNSSIYFSYLHFLIEFSQSRVLSLCILSQIKQSNRFSLRELMYLYYLTNLIRQKFLNHNNSQQEDFGVALKYEEALIKIFFQYENCIIKKLEMVHTLNKDFINLESFLDITKRLYTEKQELFQQLKEMAQVSHKNYLLREMINGYVKNLSFIELKRDFISKETQSQKLIIQQQIKERNLMKKQQLAKQQRQADYEIDIQKENHQLLIQQIISIYNDNQEVDDKVNMIKQLMRKEKISLQKQKKPFEIDQYDQNSCTIFMKLNGSDLGEITKVQQSFFKIFGIENIVGAKIDRIIPPQIAKYHQKLLEEYLTNISNQQNQIQSKNLLVAQDKQGWAVPIRLKFQIDYLTQSDQAGFIALIQKIDTENLFILTDCTQFRIFLCSELLHEQIFSQFLSSINQIYSIYLTRVMPILLLFSDSFIQEQEKNQNIKNFQSYFQENQTIQSLAFFPANSSKENINHLLKKPLELKDLQKYFTKINNSGFNIYQVKFQIHKTQNKFFKNNIIEIIKIRKFKKNKEIFESIQQLTNQFNLLCNIDIKFDYLKFERNTLSAENTTLNSKEEIQSLKQCEKAITDFNKQRTIKQSNFQIEFCQPLSSLQHIETTTLPSPQKVNQKPSQLQDELEITGILSQTNLVSPKFLYPLQSPNASQIQLVDKSIQEDSQIMNQLQPLKQQNQGITNESVRIKQFKNLFEGLKPGQKRFSNLVQQVIQYKEQLLHQDSILRQESTKINSMTFDHMLSLGNSNNILSHQSQEDNSKQRQEQQNQLVEALKDNDYQATSIPQLQRQVDHFEMEASEAYSSLNRSKTLKSGKTQTKSNVKVKSNKINQNEKQSNFQLQTSYKEGAESSIKSGQSYTNEAKKIFAQKILSKKKNVGIQVLYLAGLASLCIILSLTVASYFSIYDLFQQEKVDFKNVAWPMQLRSTLSLEVFYLQYVRFYQHQVFPQINNQQWDNFIDLNQKRIVYLQDVYYEQYIDFLRSDKTKYPYFKNLTEFQFTYILNKDDFSYPNITYPVQGSFQYFLNMLYIYSRRFAYNLPNTFNEEGMINENFGNYDVPLTQLQTDIEQRTLTILDQIEQGVQTLMILVMCISFVLIAIVFPVYYYVQTKIEAILKLFSTFTTENLQQIIQSCQFSLQRIQYIKSKNPTIQKSQIEANMVIRDEGLKKLEIQGSKRKNISATSQIVKVPYLLIISSLFVYVIIIVQPIVNNSLIQSLTQESRINLELMKTIYDMKAHFASVMYLHYAYILEVLCDECVFYDRGYFKVRIPLYQNINTQKLNGLYQVVQKEVVTKRYNQQSYDNFFFKMLQGNICEAMQEYPKYLTDPLFKFDFSTCSNIRYQLLTKGFQIATKDLLEQFTPLSDILEQPDRNKAKLDLIQWQQQINMIELDIYTDYLINTVTALKNFMIEMSDDYLSYVQKVQLYLLIFYCFSIIFLFCFIWLRFYDFIHKSLYSTKQLLSLIDVLIVIQNPYVMNYINDH</sequence>
<evidence type="ECO:0000313" key="3">
    <source>
        <dbReference type="Proteomes" id="UP000009168"/>
    </source>
</evidence>
<dbReference type="HOGENOM" id="CLU_240893_0_0_1"/>
<dbReference type="InParanoid" id="Q22P39"/>
<keyword evidence="1" id="KW-0472">Membrane</keyword>
<feature type="transmembrane region" description="Helical" evidence="1">
    <location>
        <begin position="1186"/>
        <end position="1210"/>
    </location>
</feature>
<evidence type="ECO:0000313" key="2">
    <source>
        <dbReference type="EMBL" id="EAR86972.2"/>
    </source>
</evidence>
<keyword evidence="1 2" id="KW-0812">Transmembrane</keyword>
<dbReference type="InterPro" id="IPR052994">
    <property type="entry name" value="Tiny_macrocysts_regulators"/>
</dbReference>
<evidence type="ECO:0000256" key="1">
    <source>
        <dbReference type="SAM" id="Phobius"/>
    </source>
</evidence>